<dbReference type="PANTHER" id="PTHR30485">
    <property type="entry name" value="NI/FE-HYDROGENASE 1 B-TYPE CYTOCHROME SUBUNIT"/>
    <property type="match status" value="1"/>
</dbReference>
<dbReference type="Gene3D" id="1.20.950.20">
    <property type="entry name" value="Transmembrane di-heme cytochromes, Chain C"/>
    <property type="match status" value="1"/>
</dbReference>
<name>A0A1X7J641_9BURK</name>
<feature type="transmembrane region" description="Helical" evidence="12">
    <location>
        <begin position="53"/>
        <end position="78"/>
    </location>
</feature>
<dbReference type="InterPro" id="IPR051542">
    <property type="entry name" value="Hydrogenase_cytochrome"/>
</dbReference>
<evidence type="ECO:0000256" key="1">
    <source>
        <dbReference type="ARBA" id="ARBA00004651"/>
    </source>
</evidence>
<evidence type="ECO:0000256" key="7">
    <source>
        <dbReference type="ARBA" id="ARBA00022723"/>
    </source>
</evidence>
<dbReference type="GO" id="GO:0005506">
    <property type="term" value="F:iron ion binding"/>
    <property type="evidence" value="ECO:0007669"/>
    <property type="project" value="InterPro"/>
</dbReference>
<proteinExistence type="inferred from homology"/>
<dbReference type="RefSeq" id="WP_085481444.1">
    <property type="nucleotide sequence ID" value="NZ_FXAT01000002.1"/>
</dbReference>
<dbReference type="SUPFAM" id="SSF81342">
    <property type="entry name" value="Transmembrane di-heme cytochromes"/>
    <property type="match status" value="1"/>
</dbReference>
<feature type="transmembrane region" description="Helical" evidence="12">
    <location>
        <begin position="9"/>
        <end position="33"/>
    </location>
</feature>
<keyword evidence="9 12" id="KW-1133">Transmembrane helix</keyword>
<keyword evidence="3" id="KW-0813">Transport</keyword>
<dbReference type="Proteomes" id="UP000193228">
    <property type="component" value="Unassembled WGS sequence"/>
</dbReference>
<keyword evidence="6 12" id="KW-0812">Transmembrane</keyword>
<comment type="subcellular location">
    <subcellularLocation>
        <location evidence="1">Cell membrane</location>
        <topology evidence="1">Multi-pass membrane protein</topology>
    </subcellularLocation>
</comment>
<evidence type="ECO:0000256" key="4">
    <source>
        <dbReference type="ARBA" id="ARBA00022475"/>
    </source>
</evidence>
<evidence type="ECO:0000256" key="11">
    <source>
        <dbReference type="ARBA" id="ARBA00023136"/>
    </source>
</evidence>
<keyword evidence="15" id="KW-1185">Reference proteome</keyword>
<dbReference type="GO" id="GO:0009055">
    <property type="term" value="F:electron transfer activity"/>
    <property type="evidence" value="ECO:0007669"/>
    <property type="project" value="InterPro"/>
</dbReference>
<feature type="transmembrane region" description="Helical" evidence="12">
    <location>
        <begin position="123"/>
        <end position="143"/>
    </location>
</feature>
<feature type="domain" description="Cytochrome b561 bacterial/Ni-hydrogenase" evidence="13">
    <location>
        <begin position="7"/>
        <end position="196"/>
    </location>
</feature>
<dbReference type="Pfam" id="PF01292">
    <property type="entry name" value="Ni_hydr_CYTB"/>
    <property type="match status" value="1"/>
</dbReference>
<gene>
    <name evidence="14" type="ORF">SAMN06265784_102283</name>
</gene>
<keyword evidence="7" id="KW-0479">Metal-binding</keyword>
<dbReference type="InterPro" id="IPR000516">
    <property type="entry name" value="Ni-dep_Hydgase_cyt-B"/>
</dbReference>
<evidence type="ECO:0000256" key="6">
    <source>
        <dbReference type="ARBA" id="ARBA00022692"/>
    </source>
</evidence>
<dbReference type="AlphaFoldDB" id="A0A1X7J641"/>
<dbReference type="GO" id="GO:0005886">
    <property type="term" value="C:plasma membrane"/>
    <property type="evidence" value="ECO:0007669"/>
    <property type="project" value="UniProtKB-SubCell"/>
</dbReference>
<dbReference type="EMBL" id="FXAT01000002">
    <property type="protein sequence ID" value="SMG23213.1"/>
    <property type="molecule type" value="Genomic_DNA"/>
</dbReference>
<dbReference type="OrthoDB" id="197262at2"/>
<dbReference type="GO" id="GO:0022904">
    <property type="term" value="P:respiratory electron transport chain"/>
    <property type="evidence" value="ECO:0007669"/>
    <property type="project" value="InterPro"/>
</dbReference>
<evidence type="ECO:0000256" key="3">
    <source>
        <dbReference type="ARBA" id="ARBA00022448"/>
    </source>
</evidence>
<accession>A0A1X7J641</accession>
<protein>
    <submittedName>
        <fullName evidence="14">Thiosulfate reductase cytochrome b subunit</fullName>
    </submittedName>
</protein>
<keyword evidence="4" id="KW-1003">Cell membrane</keyword>
<evidence type="ECO:0000256" key="9">
    <source>
        <dbReference type="ARBA" id="ARBA00022989"/>
    </source>
</evidence>
<feature type="transmembrane region" description="Helical" evidence="12">
    <location>
        <begin position="163"/>
        <end position="187"/>
    </location>
</feature>
<evidence type="ECO:0000259" key="13">
    <source>
        <dbReference type="Pfam" id="PF01292"/>
    </source>
</evidence>
<keyword evidence="10" id="KW-0408">Iron</keyword>
<evidence type="ECO:0000256" key="10">
    <source>
        <dbReference type="ARBA" id="ARBA00023004"/>
    </source>
</evidence>
<keyword evidence="5" id="KW-0349">Heme</keyword>
<keyword evidence="11 12" id="KW-0472">Membrane</keyword>
<dbReference type="PRINTS" id="PR00161">
    <property type="entry name" value="NIHGNASECYTB"/>
</dbReference>
<dbReference type="InterPro" id="IPR016174">
    <property type="entry name" value="Di-haem_cyt_TM"/>
</dbReference>
<evidence type="ECO:0000256" key="2">
    <source>
        <dbReference type="ARBA" id="ARBA00008622"/>
    </source>
</evidence>
<dbReference type="InterPro" id="IPR011577">
    <property type="entry name" value="Cyt_b561_bac/Ni-Hgenase"/>
</dbReference>
<comment type="similarity">
    <text evidence="2">Belongs to the HupC/HyaC/HydC family.</text>
</comment>
<evidence type="ECO:0000256" key="12">
    <source>
        <dbReference type="SAM" id="Phobius"/>
    </source>
</evidence>
<dbReference type="PANTHER" id="PTHR30485:SF1">
    <property type="entry name" value="CYTOCHROME YDHU-RELATED"/>
    <property type="match status" value="1"/>
</dbReference>
<evidence type="ECO:0000313" key="14">
    <source>
        <dbReference type="EMBL" id="SMG23213.1"/>
    </source>
</evidence>
<evidence type="ECO:0000313" key="15">
    <source>
        <dbReference type="Proteomes" id="UP000193228"/>
    </source>
</evidence>
<reference evidence="15" key="1">
    <citation type="submission" date="2017-04" db="EMBL/GenBank/DDBJ databases">
        <authorList>
            <person name="Varghese N."/>
            <person name="Submissions S."/>
        </authorList>
    </citation>
    <scope>NUCLEOTIDE SEQUENCE [LARGE SCALE GENOMIC DNA]</scope>
    <source>
        <strain evidence="15">LMG 29540</strain>
    </source>
</reference>
<dbReference type="GO" id="GO:0020037">
    <property type="term" value="F:heme binding"/>
    <property type="evidence" value="ECO:0007669"/>
    <property type="project" value="TreeGrafter"/>
</dbReference>
<organism evidence="14 15">
    <name type="scientific">Paraburkholderia susongensis</name>
    <dbReference type="NCBI Taxonomy" id="1515439"/>
    <lineage>
        <taxon>Bacteria</taxon>
        <taxon>Pseudomonadati</taxon>
        <taxon>Pseudomonadota</taxon>
        <taxon>Betaproteobacteria</taxon>
        <taxon>Burkholderiales</taxon>
        <taxon>Burkholderiaceae</taxon>
        <taxon>Paraburkholderia</taxon>
    </lineage>
</organism>
<evidence type="ECO:0000256" key="8">
    <source>
        <dbReference type="ARBA" id="ARBA00022982"/>
    </source>
</evidence>
<sequence>MTHATIHPVWVRIIHWINAAAVIVMCLSGWQVYDASPIFKAIWFPGSITLGGWLGGALLWHFTVMWILVANFIAYLVLSALTGRLRKKFFPIGIRAIAADLVAALRGKLSHGDLGQYNAVQKLAYLVVISDIVLVVLSGLALWKPVQLPILRTLMGGFDNARIVHFVAMGVLVGFFLIHVVMVALVPRSLLTMIRGR</sequence>
<keyword evidence="8" id="KW-0249">Electron transport</keyword>
<evidence type="ECO:0000256" key="5">
    <source>
        <dbReference type="ARBA" id="ARBA00022617"/>
    </source>
</evidence>
<dbReference type="STRING" id="1515439.SAMN06265784_102283"/>